<keyword evidence="3" id="KW-1185">Reference proteome</keyword>
<dbReference type="Proteomes" id="UP000067626">
    <property type="component" value="Chromosome"/>
</dbReference>
<protein>
    <submittedName>
        <fullName evidence="2">Uncharacterized protein</fullName>
    </submittedName>
</protein>
<dbReference type="KEGG" id="ccro:CMC5_012970"/>
<reference evidence="2 3" key="1">
    <citation type="submission" date="2015-07" db="EMBL/GenBank/DDBJ databases">
        <title>Genome analysis of myxobacterium Chondromyces crocatus Cm c5 reveals a high potential for natural compound synthesis and the genetic basis for the loss of fruiting body formation.</title>
        <authorList>
            <person name="Zaburannyi N."/>
            <person name="Bunk B."/>
            <person name="Maier J."/>
            <person name="Overmann J."/>
            <person name="Mueller R."/>
        </authorList>
    </citation>
    <scope>NUCLEOTIDE SEQUENCE [LARGE SCALE GENOMIC DNA]</scope>
    <source>
        <strain evidence="2 3">Cm c5</strain>
    </source>
</reference>
<dbReference type="AlphaFoldDB" id="A0A0K1E918"/>
<gene>
    <name evidence="2" type="ORF">CMC5_012970</name>
</gene>
<evidence type="ECO:0000313" key="2">
    <source>
        <dbReference type="EMBL" id="AKT37167.1"/>
    </source>
</evidence>
<accession>A0A0K1E918</accession>
<proteinExistence type="predicted"/>
<dbReference type="EMBL" id="CP012159">
    <property type="protein sequence ID" value="AKT37167.1"/>
    <property type="molecule type" value="Genomic_DNA"/>
</dbReference>
<evidence type="ECO:0000313" key="3">
    <source>
        <dbReference type="Proteomes" id="UP000067626"/>
    </source>
</evidence>
<dbReference type="RefSeq" id="WP_050429572.1">
    <property type="nucleotide sequence ID" value="NZ_CP012159.1"/>
</dbReference>
<dbReference type="STRING" id="52.CMC5_012970"/>
<feature type="region of interest" description="Disordered" evidence="1">
    <location>
        <begin position="1"/>
        <end position="25"/>
    </location>
</feature>
<organism evidence="2 3">
    <name type="scientific">Chondromyces crocatus</name>
    <dbReference type="NCBI Taxonomy" id="52"/>
    <lineage>
        <taxon>Bacteria</taxon>
        <taxon>Pseudomonadati</taxon>
        <taxon>Myxococcota</taxon>
        <taxon>Polyangia</taxon>
        <taxon>Polyangiales</taxon>
        <taxon>Polyangiaceae</taxon>
        <taxon>Chondromyces</taxon>
    </lineage>
</organism>
<dbReference type="OrthoDB" id="5510801at2"/>
<name>A0A0K1E918_CHOCO</name>
<sequence>MSEDTGRKRLQDLSKSLQEKLTASGDAPVNRRALKTIERLARDLTGESAMPGLRLWRDAAGKFRLQRPPRNAEIALEWQRDITAMVLTAEKFGEPRRLVRYVYEPTEDIFRRMEGEGELHDDLTDTLVEYLYPEAR</sequence>
<evidence type="ECO:0000256" key="1">
    <source>
        <dbReference type="SAM" id="MobiDB-lite"/>
    </source>
</evidence>
<feature type="compositionally biased region" description="Basic and acidic residues" evidence="1">
    <location>
        <begin position="1"/>
        <end position="12"/>
    </location>
</feature>